<proteinExistence type="predicted"/>
<dbReference type="AlphaFoldDB" id="A0A3Q0JKL7"/>
<evidence type="ECO:0000256" key="1">
    <source>
        <dbReference type="SAM" id="MobiDB-lite"/>
    </source>
</evidence>
<dbReference type="RefSeq" id="XP_026687370.1">
    <property type="nucleotide sequence ID" value="XM_026831569.1"/>
</dbReference>
<dbReference type="GeneID" id="103520460"/>
<dbReference type="PaxDb" id="121845-A0A3Q0JKL7"/>
<dbReference type="Proteomes" id="UP000079169">
    <property type="component" value="Unplaced"/>
</dbReference>
<evidence type="ECO:0000313" key="3">
    <source>
        <dbReference type="RefSeq" id="XP_026687370.1"/>
    </source>
</evidence>
<feature type="region of interest" description="Disordered" evidence="1">
    <location>
        <begin position="52"/>
        <end position="85"/>
    </location>
</feature>
<keyword evidence="2" id="KW-1185">Reference proteome</keyword>
<protein>
    <submittedName>
        <fullName evidence="3">Uncharacterized protein LOC103520460</fullName>
    </submittedName>
</protein>
<evidence type="ECO:0000313" key="2">
    <source>
        <dbReference type="Proteomes" id="UP000079169"/>
    </source>
</evidence>
<dbReference type="STRING" id="121845.A0A3Q0JKL7"/>
<feature type="compositionally biased region" description="Basic and acidic residues" evidence="1">
    <location>
        <begin position="52"/>
        <end position="66"/>
    </location>
</feature>
<organism evidence="2 3">
    <name type="scientific">Diaphorina citri</name>
    <name type="common">Asian citrus psyllid</name>
    <dbReference type="NCBI Taxonomy" id="121845"/>
    <lineage>
        <taxon>Eukaryota</taxon>
        <taxon>Metazoa</taxon>
        <taxon>Ecdysozoa</taxon>
        <taxon>Arthropoda</taxon>
        <taxon>Hexapoda</taxon>
        <taxon>Insecta</taxon>
        <taxon>Pterygota</taxon>
        <taxon>Neoptera</taxon>
        <taxon>Paraneoptera</taxon>
        <taxon>Hemiptera</taxon>
        <taxon>Sternorrhyncha</taxon>
        <taxon>Psylloidea</taxon>
        <taxon>Psyllidae</taxon>
        <taxon>Diaphorininae</taxon>
        <taxon>Diaphorina</taxon>
    </lineage>
</organism>
<gene>
    <name evidence="3" type="primary">LOC103520460</name>
</gene>
<reference evidence="3" key="1">
    <citation type="submission" date="2025-08" db="UniProtKB">
        <authorList>
            <consortium name="RefSeq"/>
        </authorList>
    </citation>
    <scope>IDENTIFICATION</scope>
</reference>
<name>A0A3Q0JKL7_DIACI</name>
<accession>A0A3Q0JKL7</accession>
<dbReference type="KEGG" id="dci:103520460"/>
<sequence length="148" mass="16868">MGQSLTFQGAVYKAQDILRRHRCKDPVCDSHLWKIRSELDLARVRVKQLEKQLEQHGIKPVKRSDSDAPSSPMVNNCPPQSSSPSTCCGFRKKVNNVDNPAEKFISAADLLRNRPIQRSHFSPKDFTSRMNTVSPTFRTEIQEMETVL</sequence>